<dbReference type="InterPro" id="IPR013517">
    <property type="entry name" value="FG-GAP"/>
</dbReference>
<dbReference type="InterPro" id="IPR013649">
    <property type="entry name" value="Integrin_alpha_Ig-like_1"/>
</dbReference>
<keyword evidence="19" id="KW-1185">Reference proteome</keyword>
<dbReference type="OMA" id="PRRNGMQ"/>
<comment type="similarity">
    <text evidence="2 13">Belongs to the integrin alpha chain family.</text>
</comment>
<feature type="domain" description="Integrin alpha third immunoglobulin-like" evidence="17">
    <location>
        <begin position="813"/>
        <end position="1022"/>
    </location>
</feature>
<dbReference type="InterPro" id="IPR032695">
    <property type="entry name" value="Integrin_dom_sf"/>
</dbReference>
<evidence type="ECO:0000256" key="4">
    <source>
        <dbReference type="ARBA" id="ARBA00022729"/>
    </source>
</evidence>
<dbReference type="KEGG" id="spu:590692"/>
<evidence type="ECO:0000256" key="5">
    <source>
        <dbReference type="ARBA" id="ARBA00022737"/>
    </source>
</evidence>
<keyword evidence="5" id="KW-0677">Repeat</keyword>
<dbReference type="RefSeq" id="XP_030846527.1">
    <property type="nucleotide sequence ID" value="XM_030990667.1"/>
</dbReference>
<evidence type="ECO:0000256" key="7">
    <source>
        <dbReference type="ARBA" id="ARBA00022989"/>
    </source>
</evidence>
<dbReference type="GeneID" id="590692"/>
<dbReference type="Gene3D" id="2.60.40.1460">
    <property type="entry name" value="Integrin domains. Chain A, domain 2"/>
    <property type="match status" value="1"/>
</dbReference>
<evidence type="ECO:0000256" key="14">
    <source>
        <dbReference type="SAM" id="MobiDB-lite"/>
    </source>
</evidence>
<proteinExistence type="inferred from homology"/>
<dbReference type="SMART" id="SM00191">
    <property type="entry name" value="Int_alpha"/>
    <property type="match status" value="5"/>
</dbReference>
<evidence type="ECO:0000256" key="8">
    <source>
        <dbReference type="ARBA" id="ARBA00023037"/>
    </source>
</evidence>
<evidence type="ECO:0000259" key="17">
    <source>
        <dbReference type="Pfam" id="PF20806"/>
    </source>
</evidence>
<feature type="chain" id="PRO_5029944540" description="Integrin alpha-2 domain-containing protein" evidence="13">
    <location>
        <begin position="25"/>
        <end position="1119"/>
    </location>
</feature>
<dbReference type="Pfam" id="PF08441">
    <property type="entry name" value="Integrin_A_Ig_1"/>
    <property type="match status" value="1"/>
</dbReference>
<feature type="domain" description="Integrin alpha first immunoglubulin-like" evidence="15">
    <location>
        <begin position="486"/>
        <end position="650"/>
    </location>
</feature>
<keyword evidence="3 13" id="KW-0812">Transmembrane</keyword>
<dbReference type="SUPFAM" id="SSF69318">
    <property type="entry name" value="Integrin alpha N-terminal domain"/>
    <property type="match status" value="1"/>
</dbReference>
<dbReference type="InterPro" id="IPR018184">
    <property type="entry name" value="Integrin_alpha_C_CS"/>
</dbReference>
<evidence type="ECO:0000256" key="9">
    <source>
        <dbReference type="ARBA" id="ARBA00023136"/>
    </source>
</evidence>
<evidence type="ECO:0000259" key="16">
    <source>
        <dbReference type="Pfam" id="PF20805"/>
    </source>
</evidence>
<dbReference type="GO" id="GO:0007229">
    <property type="term" value="P:integrin-mediated signaling pathway"/>
    <property type="evidence" value="ECO:0000318"/>
    <property type="project" value="GO_Central"/>
</dbReference>
<dbReference type="Gene3D" id="1.20.5.930">
    <property type="entry name" value="Bicelle-embedded integrin alpha(iib) transmembrane segment"/>
    <property type="match status" value="1"/>
</dbReference>
<dbReference type="Gene3D" id="2.130.10.130">
    <property type="entry name" value="Integrin alpha, N-terminal"/>
    <property type="match status" value="1"/>
</dbReference>
<keyword evidence="11" id="KW-0325">Glycoprotein</keyword>
<feature type="repeat" description="FG-GAP" evidence="12">
    <location>
        <begin position="29"/>
        <end position="97"/>
    </location>
</feature>
<dbReference type="PROSITE" id="PS00242">
    <property type="entry name" value="INTEGRIN_ALPHA"/>
    <property type="match status" value="1"/>
</dbReference>
<comment type="subcellular location">
    <subcellularLocation>
        <location evidence="1 13">Membrane</location>
        <topology evidence="1 13">Single-pass type I membrane protein</topology>
    </subcellularLocation>
</comment>
<evidence type="ECO:0000313" key="19">
    <source>
        <dbReference type="Proteomes" id="UP000007110"/>
    </source>
</evidence>
<dbReference type="OrthoDB" id="5317514at2759"/>
<keyword evidence="10 13" id="KW-0675">Receptor</keyword>
<evidence type="ECO:0000256" key="10">
    <source>
        <dbReference type="ARBA" id="ARBA00023170"/>
    </source>
</evidence>
<dbReference type="EnsemblMetazoa" id="XM_030990667">
    <property type="protein sequence ID" value="XP_030846527"/>
    <property type="gene ID" value="LOC590692"/>
</dbReference>
<feature type="repeat" description="FG-GAP" evidence="12">
    <location>
        <begin position="300"/>
        <end position="366"/>
    </location>
</feature>
<feature type="repeat" description="FG-GAP" evidence="12">
    <location>
        <begin position="440"/>
        <end position="500"/>
    </location>
</feature>
<feature type="repeat" description="FG-GAP" evidence="12">
    <location>
        <begin position="368"/>
        <end position="426"/>
    </location>
</feature>
<dbReference type="Gene3D" id="2.60.40.1530">
    <property type="entry name" value="ntegrin, alpha v. Chain A, domain 4"/>
    <property type="match status" value="1"/>
</dbReference>
<dbReference type="SUPFAM" id="SSF69179">
    <property type="entry name" value="Integrin domains"/>
    <property type="match status" value="3"/>
</dbReference>
<keyword evidence="7 13" id="KW-1133">Transmembrane helix</keyword>
<feature type="signal peptide" evidence="13">
    <location>
        <begin position="1"/>
        <end position="24"/>
    </location>
</feature>
<dbReference type="Proteomes" id="UP000007110">
    <property type="component" value="Unassembled WGS sequence"/>
</dbReference>
<dbReference type="InterPro" id="IPR013519">
    <property type="entry name" value="Int_alpha_beta-p"/>
</dbReference>
<evidence type="ECO:0000256" key="1">
    <source>
        <dbReference type="ARBA" id="ARBA00004479"/>
    </source>
</evidence>
<dbReference type="InterPro" id="IPR048286">
    <property type="entry name" value="Integrin_alpha_Ig-like_3"/>
</dbReference>
<name>A0A7M7P830_STRPU</name>
<dbReference type="GO" id="GO:0098609">
    <property type="term" value="P:cell-cell adhesion"/>
    <property type="evidence" value="ECO:0000318"/>
    <property type="project" value="GO_Central"/>
</dbReference>
<evidence type="ECO:0000313" key="18">
    <source>
        <dbReference type="EnsemblMetazoa" id="XP_030846527"/>
    </source>
</evidence>
<evidence type="ECO:0000256" key="2">
    <source>
        <dbReference type="ARBA" id="ARBA00008054"/>
    </source>
</evidence>
<protein>
    <recommendedName>
        <fullName evidence="20">Integrin alpha-2 domain-containing protein</fullName>
    </recommendedName>
</protein>
<dbReference type="Pfam" id="PF20806">
    <property type="entry name" value="Integrin_A_Ig_3"/>
    <property type="match status" value="1"/>
</dbReference>
<dbReference type="GO" id="GO:0008305">
    <property type="term" value="C:integrin complex"/>
    <property type="evidence" value="ECO:0000318"/>
    <property type="project" value="GO_Central"/>
</dbReference>
<dbReference type="Pfam" id="PF20805">
    <property type="entry name" value="Integrin_A_Ig_2"/>
    <property type="match status" value="1"/>
</dbReference>
<dbReference type="GO" id="GO:0038023">
    <property type="term" value="F:signaling receptor activity"/>
    <property type="evidence" value="ECO:0000318"/>
    <property type="project" value="GO_Central"/>
</dbReference>
<dbReference type="PROSITE" id="PS51470">
    <property type="entry name" value="FG_GAP"/>
    <property type="match status" value="4"/>
</dbReference>
<dbReference type="CTD" id="3655"/>
<dbReference type="InterPro" id="IPR048285">
    <property type="entry name" value="Integrin_alpha_Ig-like_2"/>
</dbReference>
<dbReference type="PRINTS" id="PR01185">
    <property type="entry name" value="INTEGRINA"/>
</dbReference>
<keyword evidence="6 13" id="KW-0130">Cell adhesion</keyword>
<dbReference type="InParanoid" id="A0A7M7P830"/>
<dbReference type="FunCoup" id="A0A7M7P830">
    <property type="interactions" value="1035"/>
</dbReference>
<feature type="transmembrane region" description="Helical" evidence="13">
    <location>
        <begin position="1045"/>
        <end position="1067"/>
    </location>
</feature>
<evidence type="ECO:0000256" key="3">
    <source>
        <dbReference type="ARBA" id="ARBA00022692"/>
    </source>
</evidence>
<keyword evidence="4 13" id="KW-0732">Signal</keyword>
<evidence type="ECO:0000256" key="13">
    <source>
        <dbReference type="RuleBase" id="RU003762"/>
    </source>
</evidence>
<dbReference type="AlphaFoldDB" id="A0A7M7P830"/>
<dbReference type="InterPro" id="IPR000413">
    <property type="entry name" value="Integrin_alpha"/>
</dbReference>
<evidence type="ECO:0000256" key="6">
    <source>
        <dbReference type="ARBA" id="ARBA00022889"/>
    </source>
</evidence>
<organism evidence="18 19">
    <name type="scientific">Strongylocentrotus purpuratus</name>
    <name type="common">Purple sea urchin</name>
    <dbReference type="NCBI Taxonomy" id="7668"/>
    <lineage>
        <taxon>Eukaryota</taxon>
        <taxon>Metazoa</taxon>
        <taxon>Echinodermata</taxon>
        <taxon>Eleutherozoa</taxon>
        <taxon>Echinozoa</taxon>
        <taxon>Echinoidea</taxon>
        <taxon>Euechinoidea</taxon>
        <taxon>Echinacea</taxon>
        <taxon>Camarodonta</taxon>
        <taxon>Echinidea</taxon>
        <taxon>Strongylocentrotidae</taxon>
        <taxon>Strongylocentrotus</taxon>
    </lineage>
</organism>
<dbReference type="Gene3D" id="2.60.40.1510">
    <property type="entry name" value="ntegrin, alpha v. Chain A, domain 3"/>
    <property type="match status" value="1"/>
</dbReference>
<dbReference type="PANTHER" id="PTHR23220:SF122">
    <property type="entry name" value="INTEGRIN ALPHA-PS1"/>
    <property type="match status" value="1"/>
</dbReference>
<dbReference type="PANTHER" id="PTHR23220">
    <property type="entry name" value="INTEGRIN ALPHA"/>
    <property type="match status" value="1"/>
</dbReference>
<keyword evidence="8 13" id="KW-0401">Integrin</keyword>
<evidence type="ECO:0008006" key="20">
    <source>
        <dbReference type="Google" id="ProtNLM"/>
    </source>
</evidence>
<dbReference type="Pfam" id="PF01839">
    <property type="entry name" value="FG-GAP"/>
    <property type="match status" value="3"/>
</dbReference>
<reference evidence="18" key="2">
    <citation type="submission" date="2021-01" db="UniProtKB">
        <authorList>
            <consortium name="EnsemblMetazoa"/>
        </authorList>
    </citation>
    <scope>IDENTIFICATION</scope>
</reference>
<sequence length="1119" mass="121937">MTKIPVALATILCVLVAVVERTLCFNFETRLPVIKEGPENSYFGFSVAEHILTKTKPTTPFAESLLIVGAPIYQTNIDAIKPGGVFTCPFTSNYSDCTVLELDENGNTESDIKDNQWLGVAVVSQGPGGPVAACAHRHIYQPASVDEIQGLGKCYFMSADLQKDVFIRDGYQPCLSQTRPNNYDGILYKYCQAGTDVDVTRLKYTDSTSVSEYIMGVPGSDNWLGGIALANVPDSIRSINLITPLDFENNKVGFNSYLGFSVASAKLMDGNVQTYIAGAPRSESMGAVLTLKSEAGQSPSPIYRIDAEKPSSSFGYDVAAADVNGDGYDDLIVGAPQYFRRDPTNYQGGEGGRVYIYLNEAHDGTFENVEPIKLTGKIDSLFGQVVTNIGDINLDGFEDIAIGAPYENNGEGAVYIYLGHGQDGIRQPAAQKITPSDLPNGINGYPFPNTSFGYSISGGVDLDGNGFPEVAIGAYEVQQIAVLRGRPVINIEAQLTLSVTELDPNTTNCEYSGKDSLCFTVQLCMSYYCLAPAFNDPITINFDIEAEGVRRSKVLNSRVVFEESGIYSLTKQTLVITNDDEACTPEYNVILKAGFTDIFRPIPINLTYYIPEVEAVMPQPGDPLPSMTPFPILQENTQTIMLEEVIFSKECAKDDGLCITDLDVRASVDLEGTPPILKVGEQQEISMSAHIANREEDAYNAKLVVTYPAYLGFISLSSASQAFTADCNPEPFEEGANETSIICELGNPYSEGSVDSFVVLYDASSVPPDAEVFNITLVASSTNDADSNPGNNQYIITIEVESITDILISGKGPEQLYFSGQVIGESAMNYFEDIGLAVNQRWTIFNEGPGAVNTARVTIDFPYEVANGKWLLYMTEMPFVEDNKGSCNVTPAVYVNELGLKPKNGGGAYNPVAPGTGGTTQSRKRREAEAEAVTSTRELTAGKDITLDCKTGTAQCLTIICDLDPLTKETDMNEVNIVVRSRLWNSTFLEDYINARKVKIITEGYVEIESAPYITQTREDNDKFRLSLTITPDIKTLPPSKPLQWWIIALAVIGGIILLILLILLLWKCGFFARPGTSGGGPCGFFERKTGYKYATVTQQQASGKAKTEKTAYYDDMYY</sequence>
<accession>A0A7M7P830</accession>
<feature type="region of interest" description="Disordered" evidence="14">
    <location>
        <begin position="906"/>
        <end position="925"/>
    </location>
</feature>
<evidence type="ECO:0000256" key="11">
    <source>
        <dbReference type="ARBA" id="ARBA00023180"/>
    </source>
</evidence>
<keyword evidence="9 13" id="KW-0472">Membrane</keyword>
<evidence type="ECO:0000259" key="15">
    <source>
        <dbReference type="Pfam" id="PF08441"/>
    </source>
</evidence>
<feature type="domain" description="Integrin alpha second immunoglobulin-like" evidence="16">
    <location>
        <begin position="653"/>
        <end position="788"/>
    </location>
</feature>
<evidence type="ECO:0000256" key="12">
    <source>
        <dbReference type="PROSITE-ProRule" id="PRU00803"/>
    </source>
</evidence>
<dbReference type="InterPro" id="IPR028994">
    <property type="entry name" value="Integrin_alpha_N"/>
</dbReference>
<dbReference type="GO" id="GO:0009986">
    <property type="term" value="C:cell surface"/>
    <property type="evidence" value="ECO:0000318"/>
    <property type="project" value="GO_Central"/>
</dbReference>
<reference evidence="19" key="1">
    <citation type="submission" date="2015-02" db="EMBL/GenBank/DDBJ databases">
        <title>Genome sequencing for Strongylocentrotus purpuratus.</title>
        <authorList>
            <person name="Murali S."/>
            <person name="Liu Y."/>
            <person name="Vee V."/>
            <person name="English A."/>
            <person name="Wang M."/>
            <person name="Skinner E."/>
            <person name="Han Y."/>
            <person name="Muzny D.M."/>
            <person name="Worley K.C."/>
            <person name="Gibbs R.A."/>
        </authorList>
    </citation>
    <scope>NUCLEOTIDE SEQUENCE</scope>
</reference>